<dbReference type="InterPro" id="IPR001288">
    <property type="entry name" value="Translation_initiation_fac_3"/>
</dbReference>
<feature type="domain" description="Translation initiation factor 3 C-terminal" evidence="4">
    <location>
        <begin position="175"/>
        <end position="256"/>
    </location>
</feature>
<proteinExistence type="inferred from homology"/>
<evidence type="ECO:0000313" key="5">
    <source>
        <dbReference type="EMBL" id="KNE66421.1"/>
    </source>
</evidence>
<name>A0A0L0SVC3_ALLM3</name>
<evidence type="ECO:0000259" key="4">
    <source>
        <dbReference type="Pfam" id="PF00707"/>
    </source>
</evidence>
<organism evidence="5 6">
    <name type="scientific">Allomyces macrogynus (strain ATCC 38327)</name>
    <name type="common">Allomyces javanicus var. macrogynus</name>
    <dbReference type="NCBI Taxonomy" id="578462"/>
    <lineage>
        <taxon>Eukaryota</taxon>
        <taxon>Fungi</taxon>
        <taxon>Fungi incertae sedis</taxon>
        <taxon>Blastocladiomycota</taxon>
        <taxon>Blastocladiomycetes</taxon>
        <taxon>Blastocladiales</taxon>
        <taxon>Blastocladiaceae</taxon>
        <taxon>Allomyces</taxon>
    </lineage>
</organism>
<dbReference type="GO" id="GO:0043022">
    <property type="term" value="F:ribosome binding"/>
    <property type="evidence" value="ECO:0007669"/>
    <property type="project" value="TreeGrafter"/>
</dbReference>
<dbReference type="GO" id="GO:0070124">
    <property type="term" value="P:mitochondrial translational initiation"/>
    <property type="evidence" value="ECO:0007669"/>
    <property type="project" value="TreeGrafter"/>
</dbReference>
<dbReference type="STRING" id="578462.A0A0L0SVC3"/>
<dbReference type="InterPro" id="IPR019815">
    <property type="entry name" value="Translation_initiation_fac_3_C"/>
</dbReference>
<keyword evidence="3" id="KW-0648">Protein biosynthesis</keyword>
<dbReference type="EMBL" id="GG745350">
    <property type="protein sequence ID" value="KNE66421.1"/>
    <property type="molecule type" value="Genomic_DNA"/>
</dbReference>
<evidence type="ECO:0000256" key="1">
    <source>
        <dbReference type="ARBA" id="ARBA00005439"/>
    </source>
</evidence>
<keyword evidence="2" id="KW-0396">Initiation factor</keyword>
<protein>
    <recommendedName>
        <fullName evidence="4">Translation initiation factor 3 C-terminal domain-containing protein</fullName>
    </recommendedName>
</protein>
<dbReference type="Pfam" id="PF00707">
    <property type="entry name" value="IF3_C"/>
    <property type="match status" value="1"/>
</dbReference>
<comment type="similarity">
    <text evidence="1">Belongs to the IF-3 family.</text>
</comment>
<reference evidence="6" key="2">
    <citation type="submission" date="2009-11" db="EMBL/GenBank/DDBJ databases">
        <title>The Genome Sequence of Allomyces macrogynus strain ATCC 38327.</title>
        <authorList>
            <consortium name="The Broad Institute Genome Sequencing Platform"/>
            <person name="Russ C."/>
            <person name="Cuomo C."/>
            <person name="Shea T."/>
            <person name="Young S.K."/>
            <person name="Zeng Q."/>
            <person name="Koehrsen M."/>
            <person name="Haas B."/>
            <person name="Borodovsky M."/>
            <person name="Guigo R."/>
            <person name="Alvarado L."/>
            <person name="Berlin A."/>
            <person name="Borenstein D."/>
            <person name="Chen Z."/>
            <person name="Engels R."/>
            <person name="Freedman E."/>
            <person name="Gellesch M."/>
            <person name="Goldberg J."/>
            <person name="Griggs A."/>
            <person name="Gujja S."/>
            <person name="Heiman D."/>
            <person name="Hepburn T."/>
            <person name="Howarth C."/>
            <person name="Jen D."/>
            <person name="Larson L."/>
            <person name="Lewis B."/>
            <person name="Mehta T."/>
            <person name="Park D."/>
            <person name="Pearson M."/>
            <person name="Roberts A."/>
            <person name="Saif S."/>
            <person name="Shenoy N."/>
            <person name="Sisk P."/>
            <person name="Stolte C."/>
            <person name="Sykes S."/>
            <person name="Walk T."/>
            <person name="White J."/>
            <person name="Yandava C."/>
            <person name="Burger G."/>
            <person name="Gray M.W."/>
            <person name="Holland P.W.H."/>
            <person name="King N."/>
            <person name="Lang F.B.F."/>
            <person name="Roger A.J."/>
            <person name="Ruiz-Trillo I."/>
            <person name="Lander E."/>
            <person name="Nusbaum C."/>
        </authorList>
    </citation>
    <scope>NUCLEOTIDE SEQUENCE [LARGE SCALE GENOMIC DNA]</scope>
    <source>
        <strain evidence="6">ATCC 38327</strain>
    </source>
</reference>
<dbReference type="OrthoDB" id="21573at2759"/>
<dbReference type="GO" id="GO:0032790">
    <property type="term" value="P:ribosome disassembly"/>
    <property type="evidence" value="ECO:0007669"/>
    <property type="project" value="TreeGrafter"/>
</dbReference>
<dbReference type="Proteomes" id="UP000054350">
    <property type="component" value="Unassembled WGS sequence"/>
</dbReference>
<dbReference type="PANTHER" id="PTHR10938:SF0">
    <property type="entry name" value="TRANSLATION INITIATION FACTOR IF-3, MITOCHONDRIAL"/>
    <property type="match status" value="1"/>
</dbReference>
<dbReference type="InterPro" id="IPR036788">
    <property type="entry name" value="T_IF-3_C_sf"/>
</dbReference>
<dbReference type="GO" id="GO:0005739">
    <property type="term" value="C:mitochondrion"/>
    <property type="evidence" value="ECO:0007669"/>
    <property type="project" value="TreeGrafter"/>
</dbReference>
<evidence type="ECO:0000313" key="6">
    <source>
        <dbReference type="Proteomes" id="UP000054350"/>
    </source>
</evidence>
<keyword evidence="6" id="KW-1185">Reference proteome</keyword>
<reference evidence="5 6" key="1">
    <citation type="submission" date="2009-11" db="EMBL/GenBank/DDBJ databases">
        <title>Annotation of Allomyces macrogynus ATCC 38327.</title>
        <authorList>
            <consortium name="The Broad Institute Genome Sequencing Platform"/>
            <person name="Russ C."/>
            <person name="Cuomo C."/>
            <person name="Burger G."/>
            <person name="Gray M.W."/>
            <person name="Holland P.W.H."/>
            <person name="King N."/>
            <person name="Lang F.B.F."/>
            <person name="Roger A.J."/>
            <person name="Ruiz-Trillo I."/>
            <person name="Young S.K."/>
            <person name="Zeng Q."/>
            <person name="Gargeya S."/>
            <person name="Fitzgerald M."/>
            <person name="Haas B."/>
            <person name="Abouelleil A."/>
            <person name="Alvarado L."/>
            <person name="Arachchi H.M."/>
            <person name="Berlin A."/>
            <person name="Chapman S.B."/>
            <person name="Gearin G."/>
            <person name="Goldberg J."/>
            <person name="Griggs A."/>
            <person name="Gujja S."/>
            <person name="Hansen M."/>
            <person name="Heiman D."/>
            <person name="Howarth C."/>
            <person name="Larimer J."/>
            <person name="Lui A."/>
            <person name="MacDonald P.J.P."/>
            <person name="McCowen C."/>
            <person name="Montmayeur A."/>
            <person name="Murphy C."/>
            <person name="Neiman D."/>
            <person name="Pearson M."/>
            <person name="Priest M."/>
            <person name="Roberts A."/>
            <person name="Saif S."/>
            <person name="Shea T."/>
            <person name="Sisk P."/>
            <person name="Stolte C."/>
            <person name="Sykes S."/>
            <person name="Wortman J."/>
            <person name="Nusbaum C."/>
            <person name="Birren B."/>
        </authorList>
    </citation>
    <scope>NUCLEOTIDE SEQUENCE [LARGE SCALE GENOMIC DNA]</scope>
    <source>
        <strain evidence="5 6">ATCC 38327</strain>
    </source>
</reference>
<dbReference type="OMA" id="INPPIAR"/>
<dbReference type="PANTHER" id="PTHR10938">
    <property type="entry name" value="TRANSLATION INITIATION FACTOR IF-3"/>
    <property type="match status" value="1"/>
</dbReference>
<evidence type="ECO:0000256" key="2">
    <source>
        <dbReference type="ARBA" id="ARBA00022540"/>
    </source>
</evidence>
<dbReference type="Gene3D" id="3.30.110.10">
    <property type="entry name" value="Translation initiation factor 3 (IF-3), C-terminal domain"/>
    <property type="match status" value="1"/>
</dbReference>
<sequence>MATRLAARFSAFEPTLTRLARCGHAALLPPRPPFAPGSRPFAAPALAITSLRYYAAPAKPSGPLKNDAIAAEFLRPGSTIVLRGRSRAAPPTAAQLATVHVYYVDASGQDQGLQPFNDLLAALDRKLDDLVQVATRPHPETKAAIPVVKLISRKAQYDKVKAAKKKVAAPDKTEKEVQVGASVAVHDMQTKVARAREFLSKGYRVKLTVVHKGAGNKAPAAKDAMMQQILDDLKPVTAQVIKPPEYAGRNVTATLAGKKVDEET</sequence>
<dbReference type="SUPFAM" id="SSF55200">
    <property type="entry name" value="Translation initiation factor IF3, C-terminal domain"/>
    <property type="match status" value="1"/>
</dbReference>
<dbReference type="AlphaFoldDB" id="A0A0L0SVC3"/>
<evidence type="ECO:0000256" key="3">
    <source>
        <dbReference type="ARBA" id="ARBA00022917"/>
    </source>
</evidence>
<accession>A0A0L0SVC3</accession>
<dbReference type="GO" id="GO:0003743">
    <property type="term" value="F:translation initiation factor activity"/>
    <property type="evidence" value="ECO:0007669"/>
    <property type="project" value="UniProtKB-KW"/>
</dbReference>
<gene>
    <name evidence="5" type="ORF">AMAG_11559</name>
</gene>
<dbReference type="VEuPathDB" id="FungiDB:AMAG_11559"/>